<keyword evidence="1" id="KW-1133">Transmembrane helix</keyword>
<keyword evidence="1" id="KW-0812">Transmembrane</keyword>
<gene>
    <name evidence="3" type="ORF">SAMN05421760_1055</name>
</gene>
<dbReference type="RefSeq" id="WP_054340072.1">
    <property type="nucleotide sequence ID" value="NZ_FTOE01000005.1"/>
</dbReference>
<dbReference type="STRING" id="619304.SAMN05421760_1055"/>
<evidence type="ECO:0000259" key="2">
    <source>
        <dbReference type="Pfam" id="PF18539"/>
    </source>
</evidence>
<accession>A0A1N7LZ28</accession>
<sequence length="218" mass="24724">MNNRSAIITIILLSVHAFFTHLFTEHFSQAPLKETINLSQPVNSMFDVDIPMEQTYQIKLLFDREEQDFEYLKGVLGNMTNSDENGIPLDVAWSLHKEDTLVKSTSLVALNSCGWSQAQVYRCLGKIKVPPGKYRFSISINHPNIEFAKFRSYISINYNFKSGDTWHTGYMFWGMLFNLFIAPFVGGTILLALIIRYIRHLTSGSTGSCAASLPLAER</sequence>
<evidence type="ECO:0000313" key="4">
    <source>
        <dbReference type="Proteomes" id="UP000185999"/>
    </source>
</evidence>
<dbReference type="InterPro" id="IPR041008">
    <property type="entry name" value="DUF5625"/>
</dbReference>
<dbReference type="Proteomes" id="UP000185999">
    <property type="component" value="Unassembled WGS sequence"/>
</dbReference>
<organism evidence="3 4">
    <name type="scientific">Neptunomonas antarctica</name>
    <dbReference type="NCBI Taxonomy" id="619304"/>
    <lineage>
        <taxon>Bacteria</taxon>
        <taxon>Pseudomonadati</taxon>
        <taxon>Pseudomonadota</taxon>
        <taxon>Gammaproteobacteria</taxon>
        <taxon>Oceanospirillales</taxon>
        <taxon>Oceanospirillaceae</taxon>
        <taxon>Neptunomonas</taxon>
    </lineage>
</organism>
<name>A0A1N7LZ28_9GAMM</name>
<keyword evidence="1" id="KW-0472">Membrane</keyword>
<protein>
    <recommendedName>
        <fullName evidence="2">DUF5625 domain-containing protein</fullName>
    </recommendedName>
</protein>
<keyword evidence="4" id="KW-1185">Reference proteome</keyword>
<dbReference type="AlphaFoldDB" id="A0A1N7LZ28"/>
<dbReference type="EMBL" id="FTOE01000005">
    <property type="protein sequence ID" value="SIS79019.1"/>
    <property type="molecule type" value="Genomic_DNA"/>
</dbReference>
<feature type="transmembrane region" description="Helical" evidence="1">
    <location>
        <begin position="170"/>
        <end position="195"/>
    </location>
</feature>
<proteinExistence type="predicted"/>
<reference evidence="4" key="1">
    <citation type="submission" date="2017-01" db="EMBL/GenBank/DDBJ databases">
        <authorList>
            <person name="Varghese N."/>
            <person name="Submissions S."/>
        </authorList>
    </citation>
    <scope>NUCLEOTIDE SEQUENCE [LARGE SCALE GENOMIC DNA]</scope>
    <source>
        <strain evidence="4">DSM 22306</strain>
    </source>
</reference>
<dbReference type="Pfam" id="PF18539">
    <property type="entry name" value="DUF5625"/>
    <property type="match status" value="1"/>
</dbReference>
<evidence type="ECO:0000256" key="1">
    <source>
        <dbReference type="SAM" id="Phobius"/>
    </source>
</evidence>
<evidence type="ECO:0000313" key="3">
    <source>
        <dbReference type="EMBL" id="SIS79019.1"/>
    </source>
</evidence>
<feature type="domain" description="DUF5625" evidence="2">
    <location>
        <begin position="37"/>
        <end position="158"/>
    </location>
</feature>